<dbReference type="Pfam" id="PF17766">
    <property type="entry name" value="fn3_6"/>
    <property type="match status" value="1"/>
</dbReference>
<evidence type="ECO:0000259" key="8">
    <source>
        <dbReference type="Pfam" id="PF04151"/>
    </source>
</evidence>
<feature type="domain" description="Subtilisin-like protease fibronectin type-III" evidence="10">
    <location>
        <begin position="688"/>
        <end position="783"/>
    </location>
</feature>
<organism evidence="11 12">
    <name type="scientific">Plantactinospora solaniradicis</name>
    <dbReference type="NCBI Taxonomy" id="1723736"/>
    <lineage>
        <taxon>Bacteria</taxon>
        <taxon>Bacillati</taxon>
        <taxon>Actinomycetota</taxon>
        <taxon>Actinomycetes</taxon>
        <taxon>Micromonosporales</taxon>
        <taxon>Micromonosporaceae</taxon>
        <taxon>Plantactinospora</taxon>
    </lineage>
</organism>
<dbReference type="Gene3D" id="3.40.50.200">
    <property type="entry name" value="Peptidase S8/S53 domain"/>
    <property type="match status" value="1"/>
</dbReference>
<dbReference type="InterPro" id="IPR045051">
    <property type="entry name" value="SBT"/>
</dbReference>
<dbReference type="Proteomes" id="UP001596203">
    <property type="component" value="Unassembled WGS sequence"/>
</dbReference>
<feature type="domain" description="Inhibitor I9" evidence="9">
    <location>
        <begin position="113"/>
        <end position="162"/>
    </location>
</feature>
<dbReference type="Pfam" id="PF00082">
    <property type="entry name" value="Peptidase_S8"/>
    <property type="match status" value="1"/>
</dbReference>
<dbReference type="Gene3D" id="3.30.70.80">
    <property type="entry name" value="Peptidase S8 propeptide/proteinase inhibitor I9"/>
    <property type="match status" value="1"/>
</dbReference>
<dbReference type="PRINTS" id="PR00723">
    <property type="entry name" value="SUBTILISIN"/>
</dbReference>
<name>A0ABW1K5I3_9ACTN</name>
<evidence type="ECO:0000256" key="2">
    <source>
        <dbReference type="ARBA" id="ARBA00022670"/>
    </source>
</evidence>
<dbReference type="InterPro" id="IPR010259">
    <property type="entry name" value="S8pro/Inhibitor_I9"/>
</dbReference>
<feature type="domain" description="Peptidase C-terminal archaeal/bacterial" evidence="8">
    <location>
        <begin position="857"/>
        <end position="920"/>
    </location>
</feature>
<reference evidence="12" key="1">
    <citation type="journal article" date="2019" name="Int. J. Syst. Evol. Microbiol.">
        <title>The Global Catalogue of Microorganisms (GCM) 10K type strain sequencing project: providing services to taxonomists for standard genome sequencing and annotation.</title>
        <authorList>
            <consortium name="The Broad Institute Genomics Platform"/>
            <consortium name="The Broad Institute Genome Sequencing Center for Infectious Disease"/>
            <person name="Wu L."/>
            <person name="Ma J."/>
        </authorList>
    </citation>
    <scope>NUCLEOTIDE SEQUENCE [LARGE SCALE GENOMIC DNA]</scope>
    <source>
        <strain evidence="12">ZS-35-S2</strain>
    </source>
</reference>
<dbReference type="Pfam" id="PF05922">
    <property type="entry name" value="Inhibitor_I9"/>
    <property type="match status" value="1"/>
</dbReference>
<evidence type="ECO:0000256" key="6">
    <source>
        <dbReference type="SAM" id="MobiDB-lite"/>
    </source>
</evidence>
<dbReference type="InterPro" id="IPR000209">
    <property type="entry name" value="Peptidase_S8/S53_dom"/>
</dbReference>
<dbReference type="InterPro" id="IPR037045">
    <property type="entry name" value="S8pro/Inhibitor_I9_sf"/>
</dbReference>
<feature type="active site" description="Charge relay system" evidence="5">
    <location>
        <position position="291"/>
    </location>
</feature>
<feature type="domain" description="Peptidase S8/S53" evidence="7">
    <location>
        <begin position="212"/>
        <end position="654"/>
    </location>
</feature>
<dbReference type="EMBL" id="JBHSPR010000007">
    <property type="protein sequence ID" value="MFC6016239.1"/>
    <property type="molecule type" value="Genomic_DNA"/>
</dbReference>
<feature type="region of interest" description="Disordered" evidence="6">
    <location>
        <begin position="156"/>
        <end position="198"/>
    </location>
</feature>
<evidence type="ECO:0000256" key="5">
    <source>
        <dbReference type="PROSITE-ProRule" id="PRU01240"/>
    </source>
</evidence>
<evidence type="ECO:0000313" key="11">
    <source>
        <dbReference type="EMBL" id="MFC6016239.1"/>
    </source>
</evidence>
<dbReference type="PROSITE" id="PS51892">
    <property type="entry name" value="SUBTILASE"/>
    <property type="match status" value="1"/>
</dbReference>
<feature type="compositionally biased region" description="Polar residues" evidence="6">
    <location>
        <begin position="641"/>
        <end position="650"/>
    </location>
</feature>
<feature type="active site" description="Charge relay system" evidence="5">
    <location>
        <position position="606"/>
    </location>
</feature>
<accession>A0ABW1K5I3</accession>
<evidence type="ECO:0000256" key="3">
    <source>
        <dbReference type="ARBA" id="ARBA00022801"/>
    </source>
</evidence>
<evidence type="ECO:0000256" key="1">
    <source>
        <dbReference type="ARBA" id="ARBA00011073"/>
    </source>
</evidence>
<evidence type="ECO:0000256" key="4">
    <source>
        <dbReference type="ARBA" id="ARBA00022825"/>
    </source>
</evidence>
<dbReference type="PROSITE" id="PS00138">
    <property type="entry name" value="SUBTILASE_SER"/>
    <property type="match status" value="1"/>
</dbReference>
<keyword evidence="3 5" id="KW-0378">Hydrolase</keyword>
<keyword evidence="12" id="KW-1185">Reference proteome</keyword>
<evidence type="ECO:0000259" key="9">
    <source>
        <dbReference type="Pfam" id="PF05922"/>
    </source>
</evidence>
<dbReference type="InterPro" id="IPR023828">
    <property type="entry name" value="Peptidase_S8_Ser-AS"/>
</dbReference>
<dbReference type="CDD" id="cd02120">
    <property type="entry name" value="PA_subtilisin_like"/>
    <property type="match status" value="1"/>
</dbReference>
<evidence type="ECO:0000259" key="10">
    <source>
        <dbReference type="Pfam" id="PF17766"/>
    </source>
</evidence>
<feature type="active site" description="Charge relay system" evidence="5">
    <location>
        <position position="221"/>
    </location>
</feature>
<dbReference type="RefSeq" id="WP_377419429.1">
    <property type="nucleotide sequence ID" value="NZ_JBHSPR010000007.1"/>
</dbReference>
<dbReference type="PANTHER" id="PTHR10795">
    <property type="entry name" value="PROPROTEIN CONVERTASE SUBTILISIN/KEXIN"/>
    <property type="match status" value="1"/>
</dbReference>
<dbReference type="Pfam" id="PF04151">
    <property type="entry name" value="PPC"/>
    <property type="match status" value="1"/>
</dbReference>
<dbReference type="Gene3D" id="2.60.40.2310">
    <property type="match status" value="1"/>
</dbReference>
<gene>
    <name evidence="11" type="ORF">ACFP2T_08520</name>
</gene>
<dbReference type="SUPFAM" id="SSF52743">
    <property type="entry name" value="Subtilisin-like"/>
    <property type="match status" value="1"/>
</dbReference>
<evidence type="ECO:0000313" key="12">
    <source>
        <dbReference type="Proteomes" id="UP001596203"/>
    </source>
</evidence>
<sequence>MATVNHSSKLRVAAPLVTLLLATGVGLVHSTPVLADDSAPVSLTGGTERRPAAPTKSARTDRYVVRLAEPPVAAYTGGVDKVPATRPKLGEKFDAHSDAAARYRDHLTATRSALLTTMDLRADQTYTTAFNGFSATLSPEQVTALRKDPRVAAVTESRMVRAQSTSPTGARPPSTGWTGTDAGRSMLPEAIGRHTGGGPALTRARLAAPGTGAGVVIGVIDSGIWPESASFARSMSAPPGWHGTCQTGDQFAASACNGKIVGARHFATDYLAQYGSLPANEILSARDVLGHGSHTASTAAGQPVQSTVVNGRDFGPIAGVAPDAQIAVYKALWDGGGTDADIIAAIDAAVVDGVQVINYSVGYDGGDYVPNDAIGNAFLNAHLAGVFVAAAAGNDGKSATISNTYPWVTTVGAAITNAREATMRLGDGRTIVGTSLDLLPGGTAKPLIYAGQASTDGNTNCQAGSLDATKVQGKVVACNYTDKFDAVKEVKAKGGAAAILFNDVDVKRVSNFYNFPTISLWNREQAGPLLTYLQRRPTDGTVILSNGGDGSSLGVPSVANFSSYGPDQVHTGLQKPDLAAQGTDVIAAVAPPGNDGRNFDAYSGTSMAAPHVAGMAAILKGLHSGWSPGTIASALRTTATDTAGTSSPLKQGSGMPDPTRANDPGLVVTPSATELTAFRDATSPDGKELNLPSIALREYDGTRTLTVNRRFTNVGSTQETYQPSVSGLSGMTVTTNPSTITVAPGNSVTVAITIDRGSAPFDRYTTGAITWASSTHSVRITVAARPWGFNPRTQDDTDAPNQYGWTGTFGQMMFPAGFSGQVSTRTTGYRSVSWSSASLSTAYPSTFFDRTGDNIRTHSITVPTGSAGLIVQLSGSGSTNLDLYVYQNGKLVSQSLDYWSSNERGVLYLPAAGTYTAYVHAQRGATAGATVSYQFAATVLARNGAYTGATVRVTDSAGNPSTNLVRGNYYTVTVTPTATLPNVEHWAYTEFTVSGKVVSGPLISSR</sequence>
<dbReference type="InterPro" id="IPR036852">
    <property type="entry name" value="Peptidase_S8/S53_dom_sf"/>
</dbReference>
<protein>
    <submittedName>
        <fullName evidence="11">S8 family serine peptidase</fullName>
    </submittedName>
</protein>
<keyword evidence="2 5" id="KW-0645">Protease</keyword>
<proteinExistence type="inferred from homology"/>
<dbReference type="InterPro" id="IPR015500">
    <property type="entry name" value="Peptidase_S8_subtilisin-rel"/>
</dbReference>
<evidence type="ECO:0000259" key="7">
    <source>
        <dbReference type="Pfam" id="PF00082"/>
    </source>
</evidence>
<keyword evidence="4 5" id="KW-0720">Serine protease</keyword>
<comment type="caution">
    <text evidence="11">The sequence shown here is derived from an EMBL/GenBank/DDBJ whole genome shotgun (WGS) entry which is preliminary data.</text>
</comment>
<feature type="region of interest" description="Disordered" evidence="6">
    <location>
        <begin position="37"/>
        <end position="58"/>
    </location>
</feature>
<dbReference type="InterPro" id="IPR007280">
    <property type="entry name" value="Peptidase_C_arc/bac"/>
</dbReference>
<dbReference type="Gene3D" id="3.50.30.30">
    <property type="match status" value="1"/>
</dbReference>
<dbReference type="Gene3D" id="2.60.120.380">
    <property type="match status" value="1"/>
</dbReference>
<comment type="similarity">
    <text evidence="1 5">Belongs to the peptidase S8 family.</text>
</comment>
<feature type="region of interest" description="Disordered" evidence="6">
    <location>
        <begin position="641"/>
        <end position="664"/>
    </location>
</feature>
<dbReference type="InterPro" id="IPR041469">
    <property type="entry name" value="Subtilisin-like_FN3"/>
</dbReference>